<dbReference type="InterPro" id="IPR036890">
    <property type="entry name" value="HATPase_C_sf"/>
</dbReference>
<dbReference type="SMART" id="SM00387">
    <property type="entry name" value="HATPase_c"/>
    <property type="match status" value="1"/>
</dbReference>
<dbReference type="EMBL" id="FPKR01000006">
    <property type="protein sequence ID" value="SFZ75682.1"/>
    <property type="molecule type" value="Genomic_DNA"/>
</dbReference>
<feature type="domain" description="Histidine kinase" evidence="4">
    <location>
        <begin position="260"/>
        <end position="352"/>
    </location>
</feature>
<feature type="transmembrane region" description="Helical" evidence="3">
    <location>
        <begin position="110"/>
        <end position="133"/>
    </location>
</feature>
<feature type="transmembrane region" description="Helical" evidence="3">
    <location>
        <begin position="44"/>
        <end position="66"/>
    </location>
</feature>
<accession>A0A1K2HHC0</accession>
<proteinExistence type="predicted"/>
<protein>
    <recommendedName>
        <fullName evidence="2">histidine kinase</fullName>
        <ecNumber evidence="2">2.7.13.3</ecNumber>
    </recommendedName>
</protein>
<evidence type="ECO:0000256" key="1">
    <source>
        <dbReference type="ARBA" id="ARBA00000085"/>
    </source>
</evidence>
<keyword evidence="3" id="KW-1133">Transmembrane helix</keyword>
<feature type="transmembrane region" description="Helical" evidence="3">
    <location>
        <begin position="78"/>
        <end position="98"/>
    </location>
</feature>
<dbReference type="Pfam" id="PF06580">
    <property type="entry name" value="His_kinase"/>
    <property type="match status" value="1"/>
</dbReference>
<dbReference type="SUPFAM" id="SSF55874">
    <property type="entry name" value="ATPase domain of HSP90 chaperone/DNA topoisomerase II/histidine kinase"/>
    <property type="match status" value="1"/>
</dbReference>
<dbReference type="InterPro" id="IPR003594">
    <property type="entry name" value="HATPase_dom"/>
</dbReference>
<dbReference type="InterPro" id="IPR010559">
    <property type="entry name" value="Sig_transdc_His_kin_internal"/>
</dbReference>
<name>A0A1K2HHC0_9NEIS</name>
<dbReference type="PANTHER" id="PTHR34220:SF9">
    <property type="entry name" value="SIGNAL TRANSDUCTION HISTIDINE KINASE INTERNAL REGION DOMAIN-CONTAINING PROTEIN"/>
    <property type="match status" value="1"/>
</dbReference>
<dbReference type="Gene3D" id="3.30.565.10">
    <property type="entry name" value="Histidine kinase-like ATPase, C-terminal domain"/>
    <property type="match status" value="1"/>
</dbReference>
<dbReference type="GO" id="GO:0000155">
    <property type="term" value="F:phosphorelay sensor kinase activity"/>
    <property type="evidence" value="ECO:0007669"/>
    <property type="project" value="InterPro"/>
</dbReference>
<keyword evidence="3" id="KW-0812">Transmembrane</keyword>
<keyword evidence="3" id="KW-0472">Membrane</keyword>
<sequence>MSTIALTPISAGQIRRALWRNLLITLLVNTLAGVFFSLTSDSPLWRVMLTTHTVGVSVFVAITLTFTVIKPSPAREPLYFMGAITVGAVLGLAINWLVRLDEVAWMVTEYPSYLLASLIVMMLSAAVVASVLWGREKTGRLEAAYHAEQAKRGEQDKALMQAQLRMLQAQIEPHFLFNTLANVQSLIDISPAMAKQMLGLFNDYLRASLARTRDAQATVRQELDLLRAYLGILQIRMADRLSFDIDCPDSLLEQALPPMLLQPLVENAVRHGLEPKVEGGTVRIRLALQDGQLIAEVSDDGLGLPAQVSGQGVGLANVRARLATLYGGQARLALHAQPTGGTRARISLPLETR</sequence>
<dbReference type="GO" id="GO:0016020">
    <property type="term" value="C:membrane"/>
    <property type="evidence" value="ECO:0007669"/>
    <property type="project" value="InterPro"/>
</dbReference>
<evidence type="ECO:0000256" key="2">
    <source>
        <dbReference type="ARBA" id="ARBA00012438"/>
    </source>
</evidence>
<keyword evidence="5" id="KW-0808">Transferase</keyword>
<evidence type="ECO:0000313" key="5">
    <source>
        <dbReference type="EMBL" id="SFZ75682.1"/>
    </source>
</evidence>
<dbReference type="RefSeq" id="WP_072428210.1">
    <property type="nucleotide sequence ID" value="NZ_FPKR01000006.1"/>
</dbReference>
<dbReference type="OrthoDB" id="2514702at2"/>
<dbReference type="InterPro" id="IPR050640">
    <property type="entry name" value="Bact_2-comp_sensor_kinase"/>
</dbReference>
<keyword evidence="6" id="KW-1185">Reference proteome</keyword>
<dbReference type="EC" id="2.7.13.3" evidence="2"/>
<dbReference type="PANTHER" id="PTHR34220">
    <property type="entry name" value="SENSOR HISTIDINE KINASE YPDA"/>
    <property type="match status" value="1"/>
</dbReference>
<organism evidence="5 6">
    <name type="scientific">Chitinimonas taiwanensis DSM 18899</name>
    <dbReference type="NCBI Taxonomy" id="1121279"/>
    <lineage>
        <taxon>Bacteria</taxon>
        <taxon>Pseudomonadati</taxon>
        <taxon>Pseudomonadota</taxon>
        <taxon>Betaproteobacteria</taxon>
        <taxon>Neisseriales</taxon>
        <taxon>Chitinibacteraceae</taxon>
        <taxon>Chitinimonas</taxon>
    </lineage>
</organism>
<dbReference type="PRINTS" id="PR00344">
    <property type="entry name" value="BCTRLSENSOR"/>
</dbReference>
<evidence type="ECO:0000313" key="6">
    <source>
        <dbReference type="Proteomes" id="UP000186513"/>
    </source>
</evidence>
<dbReference type="InterPro" id="IPR005467">
    <property type="entry name" value="His_kinase_dom"/>
</dbReference>
<dbReference type="InterPro" id="IPR004358">
    <property type="entry name" value="Sig_transdc_His_kin-like_C"/>
</dbReference>
<gene>
    <name evidence="5" type="ORF">SAMN02745887_01684</name>
</gene>
<dbReference type="Proteomes" id="UP000186513">
    <property type="component" value="Unassembled WGS sequence"/>
</dbReference>
<dbReference type="Pfam" id="PF02518">
    <property type="entry name" value="HATPase_c"/>
    <property type="match status" value="1"/>
</dbReference>
<evidence type="ECO:0000256" key="3">
    <source>
        <dbReference type="SAM" id="Phobius"/>
    </source>
</evidence>
<dbReference type="STRING" id="1121279.SAMN02745887_01684"/>
<comment type="catalytic activity">
    <reaction evidence="1">
        <text>ATP + protein L-histidine = ADP + protein N-phospho-L-histidine.</text>
        <dbReference type="EC" id="2.7.13.3"/>
    </reaction>
</comment>
<feature type="transmembrane region" description="Helical" evidence="3">
    <location>
        <begin position="21"/>
        <end position="38"/>
    </location>
</feature>
<dbReference type="AlphaFoldDB" id="A0A1K2HHC0"/>
<reference evidence="5 6" key="1">
    <citation type="submission" date="2016-11" db="EMBL/GenBank/DDBJ databases">
        <authorList>
            <person name="Jaros S."/>
            <person name="Januszkiewicz K."/>
            <person name="Wedrychowicz H."/>
        </authorList>
    </citation>
    <scope>NUCLEOTIDE SEQUENCE [LARGE SCALE GENOMIC DNA]</scope>
    <source>
        <strain evidence="5 6">DSM 18899</strain>
    </source>
</reference>
<evidence type="ECO:0000259" key="4">
    <source>
        <dbReference type="PROSITE" id="PS50109"/>
    </source>
</evidence>
<keyword evidence="5" id="KW-0418">Kinase</keyword>
<dbReference type="PROSITE" id="PS50109">
    <property type="entry name" value="HIS_KIN"/>
    <property type="match status" value="1"/>
</dbReference>